<dbReference type="InterPro" id="IPR050266">
    <property type="entry name" value="AB_hydrolase_sf"/>
</dbReference>
<dbReference type="EMBL" id="JAGSOG010000012">
    <property type="protein sequence ID" value="MBR7832519.1"/>
    <property type="molecule type" value="Genomic_DNA"/>
</dbReference>
<accession>A0A941ERK9</accession>
<dbReference type="RefSeq" id="WP_212527048.1">
    <property type="nucleotide sequence ID" value="NZ_JAGSOG010000012.1"/>
</dbReference>
<dbReference type="InterPro" id="IPR029058">
    <property type="entry name" value="AB_hydrolase_fold"/>
</dbReference>
<dbReference type="Proteomes" id="UP000675781">
    <property type="component" value="Unassembled WGS sequence"/>
</dbReference>
<dbReference type="InterPro" id="IPR000073">
    <property type="entry name" value="AB_hydrolase_1"/>
</dbReference>
<proteinExistence type="predicted"/>
<comment type="caution">
    <text evidence="2">The sequence shown here is derived from an EMBL/GenBank/DDBJ whole genome shotgun (WGS) entry which is preliminary data.</text>
</comment>
<dbReference type="GO" id="GO:0016787">
    <property type="term" value="F:hydrolase activity"/>
    <property type="evidence" value="ECO:0007669"/>
    <property type="project" value="UniProtKB-KW"/>
</dbReference>
<dbReference type="Gene3D" id="3.40.50.1820">
    <property type="entry name" value="alpha/beta hydrolase"/>
    <property type="match status" value="1"/>
</dbReference>
<dbReference type="SUPFAM" id="SSF53474">
    <property type="entry name" value="alpha/beta-Hydrolases"/>
    <property type="match status" value="1"/>
</dbReference>
<evidence type="ECO:0000313" key="2">
    <source>
        <dbReference type="EMBL" id="MBR7832519.1"/>
    </source>
</evidence>
<organism evidence="2 3">
    <name type="scientific">Actinospica durhamensis</name>
    <dbReference type="NCBI Taxonomy" id="1508375"/>
    <lineage>
        <taxon>Bacteria</taxon>
        <taxon>Bacillati</taxon>
        <taxon>Actinomycetota</taxon>
        <taxon>Actinomycetes</taxon>
        <taxon>Catenulisporales</taxon>
        <taxon>Actinospicaceae</taxon>
        <taxon>Actinospica</taxon>
    </lineage>
</organism>
<protein>
    <submittedName>
        <fullName evidence="2">Alpha/beta hydrolase</fullName>
    </submittedName>
</protein>
<dbReference type="AlphaFoldDB" id="A0A941ERK9"/>
<dbReference type="Pfam" id="PF00561">
    <property type="entry name" value="Abhydrolase_1"/>
    <property type="match status" value="1"/>
</dbReference>
<sequence>MTAKTTGNLRVSGARLYFEVRGAGPVLLLIHGSIADCGVYGPVAGLLAEHYTVVTYDRRGYVRSPLDEPARAMVMAEQTEDARLILDEVGARSAFVLGSSGGAVIALDLLAAHPDRVSGLIAHEPPVLSLLPDGAQLRAFLDGLDATCGEHGVQAAADALLARMLPEEQGQPEFEPGFDWDPALPARMAANSEFWFTREAEAGFAHTPDLAALKAAADKLVLGVGEDSAGWPAARSALALGAATGARVVSFPGGHTGYLVKPRAFAEFVAPGFAALSPPRGTAVP</sequence>
<gene>
    <name evidence="2" type="ORF">KDL01_04575</name>
</gene>
<evidence type="ECO:0000259" key="1">
    <source>
        <dbReference type="Pfam" id="PF00561"/>
    </source>
</evidence>
<evidence type="ECO:0000313" key="3">
    <source>
        <dbReference type="Proteomes" id="UP000675781"/>
    </source>
</evidence>
<keyword evidence="2" id="KW-0378">Hydrolase</keyword>
<reference evidence="2" key="1">
    <citation type="submission" date="2021-04" db="EMBL/GenBank/DDBJ databases">
        <title>Genome based classification of Actinospica acidithermotolerans sp. nov., an actinobacterium isolated from an Indonesian hot spring.</title>
        <authorList>
            <person name="Kusuma A.B."/>
            <person name="Putra K.E."/>
            <person name="Nafisah S."/>
            <person name="Loh J."/>
            <person name="Nouioui I."/>
            <person name="Goodfellow M."/>
        </authorList>
    </citation>
    <scope>NUCLEOTIDE SEQUENCE</scope>
    <source>
        <strain evidence="2">CSCA 57</strain>
    </source>
</reference>
<dbReference type="PANTHER" id="PTHR43798">
    <property type="entry name" value="MONOACYLGLYCEROL LIPASE"/>
    <property type="match status" value="1"/>
</dbReference>
<feature type="domain" description="AB hydrolase-1" evidence="1">
    <location>
        <begin position="25"/>
        <end position="142"/>
    </location>
</feature>
<keyword evidence="3" id="KW-1185">Reference proteome</keyword>
<name>A0A941ERK9_9ACTN</name>